<reference evidence="2 3" key="1">
    <citation type="submission" date="2016-10" db="EMBL/GenBank/DDBJ databases">
        <title>Paenibacillus species isolates.</title>
        <authorList>
            <person name="Beno S.M."/>
        </authorList>
    </citation>
    <scope>NUCLEOTIDE SEQUENCE [LARGE SCALE GENOMIC DNA]</scope>
    <source>
        <strain evidence="2 3">FSL H7-0918</strain>
    </source>
</reference>
<dbReference type="EMBL" id="MPTO01000013">
    <property type="protein sequence ID" value="OME19528.1"/>
    <property type="molecule type" value="Genomic_DNA"/>
</dbReference>
<sequence length="77" mass="8572">MRPELEPVISSNIAAVGYDKESQALFVQFKGRDTVYEHPGVPRLTYEIMMAAESIGSYYARNIKKTYPGTVVVGDQS</sequence>
<dbReference type="InterPro" id="IPR025309">
    <property type="entry name" value="KTSC_dom"/>
</dbReference>
<name>A0AB36JE44_9BACL</name>
<comment type="caution">
    <text evidence="2">The sequence shown here is derived from an EMBL/GenBank/DDBJ whole genome shotgun (WGS) entry which is preliminary data.</text>
</comment>
<protein>
    <recommendedName>
        <fullName evidence="1">KTSC domain-containing protein</fullName>
    </recommendedName>
</protein>
<dbReference type="AlphaFoldDB" id="A0AB36JE44"/>
<dbReference type="Proteomes" id="UP000187323">
    <property type="component" value="Unassembled WGS sequence"/>
</dbReference>
<accession>A0AB36JE44</accession>
<organism evidence="2 3">
    <name type="scientific">Paenibacillus odorifer</name>
    <dbReference type="NCBI Taxonomy" id="189426"/>
    <lineage>
        <taxon>Bacteria</taxon>
        <taxon>Bacillati</taxon>
        <taxon>Bacillota</taxon>
        <taxon>Bacilli</taxon>
        <taxon>Bacillales</taxon>
        <taxon>Paenibacillaceae</taxon>
        <taxon>Paenibacillus</taxon>
    </lineage>
</organism>
<evidence type="ECO:0000313" key="3">
    <source>
        <dbReference type="Proteomes" id="UP000187323"/>
    </source>
</evidence>
<dbReference type="Pfam" id="PF13619">
    <property type="entry name" value="KTSC"/>
    <property type="match status" value="1"/>
</dbReference>
<proteinExistence type="predicted"/>
<dbReference type="RefSeq" id="WP_076135705.1">
    <property type="nucleotide sequence ID" value="NZ_MPTO01000013.1"/>
</dbReference>
<evidence type="ECO:0000259" key="1">
    <source>
        <dbReference type="Pfam" id="PF13619"/>
    </source>
</evidence>
<feature type="domain" description="KTSC" evidence="1">
    <location>
        <begin position="10"/>
        <end position="67"/>
    </location>
</feature>
<gene>
    <name evidence="2" type="ORF">BSK47_15950</name>
</gene>
<evidence type="ECO:0000313" key="2">
    <source>
        <dbReference type="EMBL" id="OME19528.1"/>
    </source>
</evidence>